<protein>
    <recommendedName>
        <fullName evidence="4">Histidine kinase N-terminal 7TM region domain-containing protein</fullName>
    </recommendedName>
</protein>
<proteinExistence type="predicted"/>
<keyword evidence="1" id="KW-1133">Transmembrane helix</keyword>
<evidence type="ECO:0000313" key="2">
    <source>
        <dbReference type="EMBL" id="KAB5485282.1"/>
    </source>
</evidence>
<comment type="caution">
    <text evidence="2">The sequence shown here is derived from an EMBL/GenBank/DDBJ whole genome shotgun (WGS) entry which is preliminary data.</text>
</comment>
<accession>A0A5N5IR67</accession>
<feature type="transmembrane region" description="Helical" evidence="1">
    <location>
        <begin position="77"/>
        <end position="100"/>
    </location>
</feature>
<keyword evidence="1" id="KW-0472">Membrane</keyword>
<dbReference type="RefSeq" id="WP_151891443.1">
    <property type="nucleotide sequence ID" value="NZ_VNIK02000013.1"/>
</dbReference>
<evidence type="ECO:0000256" key="1">
    <source>
        <dbReference type="SAM" id="Phobius"/>
    </source>
</evidence>
<feature type="transmembrane region" description="Helical" evidence="1">
    <location>
        <begin position="198"/>
        <end position="221"/>
    </location>
</feature>
<keyword evidence="3" id="KW-1185">Reference proteome</keyword>
<feature type="transmembrane region" description="Helical" evidence="1">
    <location>
        <begin position="146"/>
        <end position="164"/>
    </location>
</feature>
<dbReference type="OrthoDB" id="1411060at2"/>
<feature type="transmembrane region" description="Helical" evidence="1">
    <location>
        <begin position="45"/>
        <end position="65"/>
    </location>
</feature>
<feature type="transmembrane region" description="Helical" evidence="1">
    <location>
        <begin position="12"/>
        <end position="33"/>
    </location>
</feature>
<reference evidence="2" key="1">
    <citation type="submission" date="2019-10" db="EMBL/GenBank/DDBJ databases">
        <title>Muricauda hadale sp. nov., a piezophilic bacterium isolated from hadopelagic water of the Mariana Trench.</title>
        <authorList>
            <person name="Wei Y."/>
        </authorList>
    </citation>
    <scope>NUCLEOTIDE SEQUENCE [LARGE SCALE GENOMIC DNA]</scope>
    <source>
        <strain evidence="2">MT-229</strain>
    </source>
</reference>
<dbReference type="Proteomes" id="UP000319204">
    <property type="component" value="Unassembled WGS sequence"/>
</dbReference>
<organism evidence="2 3">
    <name type="scientific">Flagellimonas hadalis</name>
    <dbReference type="NCBI Taxonomy" id="2597517"/>
    <lineage>
        <taxon>Bacteria</taxon>
        <taxon>Pseudomonadati</taxon>
        <taxon>Bacteroidota</taxon>
        <taxon>Flavobacteriia</taxon>
        <taxon>Flavobacteriales</taxon>
        <taxon>Flavobacteriaceae</taxon>
        <taxon>Flagellimonas</taxon>
    </lineage>
</organism>
<evidence type="ECO:0000313" key="3">
    <source>
        <dbReference type="Proteomes" id="UP000319204"/>
    </source>
</evidence>
<gene>
    <name evidence="2" type="ORF">FOT42_015570</name>
</gene>
<feature type="transmembrane region" description="Helical" evidence="1">
    <location>
        <begin position="112"/>
        <end position="134"/>
    </location>
</feature>
<name>A0A5N5IR67_9FLAO</name>
<keyword evidence="1" id="KW-0812">Transmembrane</keyword>
<feature type="transmembrane region" description="Helical" evidence="1">
    <location>
        <begin position="171"/>
        <end position="192"/>
    </location>
</feature>
<sequence length="368" mass="42850">METVSSSEISMFYGWWQLSVCLFAFLSLMAIWYHIGKRQKDYGPVWLALSVLCWAFSGLVEILYLNDDGSHLHFKDGLRSIFSLTNSLFILLALSWFKYLPKPFAPLIKSKFWPYIIGIPFAFALFPTLFKMFLAREASVINELDVVYAFLTLIFLGFVLWESFTKRRLPLLGWLALITIMITLLAQIYKLMDDTVNLLLFSAIFKTSLIMLFFALALSWVKELTETVIPEPQQLQILFAKTDKRQNSSSTTNVTLIGFPGNKDRTVPLTPALYKLFRTFAERKRNSTNGWLEIKPKNFETSKNYDINDHNELKRLMTALLDGLFGKQNWTKDKHYDPLKNSLFEMSENRERKIRLLVPKENIRIENE</sequence>
<evidence type="ECO:0008006" key="4">
    <source>
        <dbReference type="Google" id="ProtNLM"/>
    </source>
</evidence>
<dbReference type="AlphaFoldDB" id="A0A5N5IR67"/>
<dbReference type="EMBL" id="VNIK02000013">
    <property type="protein sequence ID" value="KAB5485282.1"/>
    <property type="molecule type" value="Genomic_DNA"/>
</dbReference>